<reference evidence="2" key="1">
    <citation type="submission" date="2023-07" db="EMBL/GenBank/DDBJ databases">
        <title>Draft genome sequence of the endophytic actinobacterium Streptomyces justiciae WPN32, a potential antibiotic producer.</title>
        <authorList>
            <person name="Yasawong M."/>
            <person name="Pana W."/>
            <person name="Ganta P."/>
            <person name="Santapan N."/>
            <person name="Songngamsuk T."/>
            <person name="Phatcharaharikarn M."/>
            <person name="Kerdtoob S."/>
            <person name="Nantapong N."/>
        </authorList>
    </citation>
    <scope>NUCLEOTIDE SEQUENCE [LARGE SCALE GENOMIC DNA]</scope>
    <source>
        <strain evidence="2">WPN32</strain>
    </source>
</reference>
<dbReference type="EMBL" id="JAVTLL010000003">
    <property type="protein sequence ID" value="MDT7840161.1"/>
    <property type="molecule type" value="Genomic_DNA"/>
</dbReference>
<accession>A0ABU3LMT7</accession>
<sequence>MVALIVPVVLALLAAGTLMITAHRQNSANERHEQDALEQMARHVESYEDGVPSYEDTSFFGISTSRTYHCYSFRFQQRAEGGPRRKRLPFQQCNPT</sequence>
<evidence type="ECO:0000313" key="1">
    <source>
        <dbReference type="EMBL" id="MDT7840161.1"/>
    </source>
</evidence>
<dbReference type="Proteomes" id="UP001257948">
    <property type="component" value="Unassembled WGS sequence"/>
</dbReference>
<comment type="caution">
    <text evidence="1">The sequence shown here is derived from an EMBL/GenBank/DDBJ whole genome shotgun (WGS) entry which is preliminary data.</text>
</comment>
<keyword evidence="2" id="KW-1185">Reference proteome</keyword>
<organism evidence="1 2">
    <name type="scientific">Streptomyces justiciae</name>
    <dbReference type="NCBI Taxonomy" id="2780140"/>
    <lineage>
        <taxon>Bacteria</taxon>
        <taxon>Bacillati</taxon>
        <taxon>Actinomycetota</taxon>
        <taxon>Actinomycetes</taxon>
        <taxon>Kitasatosporales</taxon>
        <taxon>Streptomycetaceae</taxon>
        <taxon>Streptomyces</taxon>
    </lineage>
</organism>
<name>A0ABU3LMT7_9ACTN</name>
<evidence type="ECO:0000313" key="2">
    <source>
        <dbReference type="Proteomes" id="UP001257948"/>
    </source>
</evidence>
<protein>
    <recommendedName>
        <fullName evidence="3">Type II secretion system protein</fullName>
    </recommendedName>
</protein>
<proteinExistence type="predicted"/>
<evidence type="ECO:0008006" key="3">
    <source>
        <dbReference type="Google" id="ProtNLM"/>
    </source>
</evidence>
<dbReference type="RefSeq" id="WP_314198652.1">
    <property type="nucleotide sequence ID" value="NZ_JAVTLL010000003.1"/>
</dbReference>
<gene>
    <name evidence="1" type="ORF">RQC66_05405</name>
</gene>